<name>A0A011PNC3_9PROT</name>
<sequence>MAAGASEPRYANPLANGEALDGGAFLHHHADDFVTQDERQAGLSQIPVEDMQISAADAACAHREQHLFGRGAWSGHFAQAQRRARGI</sequence>
<evidence type="ECO:0000313" key="1">
    <source>
        <dbReference type="EMBL" id="EXI67824.1"/>
    </source>
</evidence>
<gene>
    <name evidence="1" type="ORF">AW08_01765</name>
</gene>
<proteinExistence type="predicted"/>
<dbReference type="Proteomes" id="UP000020218">
    <property type="component" value="Unassembled WGS sequence"/>
</dbReference>
<reference evidence="1" key="1">
    <citation type="submission" date="2014-02" db="EMBL/GenBank/DDBJ databases">
        <title>Expanding our view of genomic diversity in Candidatus Accumulibacter clades.</title>
        <authorList>
            <person name="Skennerton C.T."/>
            <person name="Barr J.J."/>
            <person name="Slater F.R."/>
            <person name="Bond P.L."/>
            <person name="Tyson G.W."/>
        </authorList>
    </citation>
    <scope>NUCLEOTIDE SEQUENCE [LARGE SCALE GENOMIC DNA]</scope>
</reference>
<organism evidence="1 2">
    <name type="scientific">Candidatus Accumulibacter adjunctus</name>
    <dbReference type="NCBI Taxonomy" id="1454001"/>
    <lineage>
        <taxon>Bacteria</taxon>
        <taxon>Pseudomonadati</taxon>
        <taxon>Pseudomonadota</taxon>
        <taxon>Betaproteobacteria</taxon>
        <taxon>Candidatus Accumulibacter</taxon>
    </lineage>
</organism>
<comment type="caution">
    <text evidence="1">The sequence shown here is derived from an EMBL/GenBank/DDBJ whole genome shotgun (WGS) entry which is preliminary data.</text>
</comment>
<dbReference type="AlphaFoldDB" id="A0A011PNC3"/>
<evidence type="ECO:0000313" key="2">
    <source>
        <dbReference type="Proteomes" id="UP000020218"/>
    </source>
</evidence>
<accession>A0A011PNC3</accession>
<dbReference type="EMBL" id="JFAX01000008">
    <property type="protein sequence ID" value="EXI67824.1"/>
    <property type="molecule type" value="Genomic_DNA"/>
</dbReference>
<protein>
    <submittedName>
        <fullName evidence="1">Uncharacterized protein</fullName>
    </submittedName>
</protein>
<dbReference type="AntiFam" id="ANF00156">
    <property type="entry name" value="Shadow ORF (opposite yahK)"/>
</dbReference>
<dbReference type="STRING" id="1454001.AW08_01765"/>
<keyword evidence="2" id="KW-1185">Reference proteome</keyword>